<comment type="caution">
    <text evidence="2">The sequence shown here is derived from an EMBL/GenBank/DDBJ whole genome shotgun (WGS) entry which is preliminary data.</text>
</comment>
<proteinExistence type="predicted"/>
<dbReference type="AlphaFoldDB" id="A0A4Z0M2L4"/>
<evidence type="ECO:0000313" key="3">
    <source>
        <dbReference type="Proteomes" id="UP000298050"/>
    </source>
</evidence>
<keyword evidence="3" id="KW-1185">Reference proteome</keyword>
<organism evidence="2 3">
    <name type="scientific">Mangrovimicrobium sediminis</name>
    <dbReference type="NCBI Taxonomy" id="2562682"/>
    <lineage>
        <taxon>Bacteria</taxon>
        <taxon>Pseudomonadati</taxon>
        <taxon>Pseudomonadota</taxon>
        <taxon>Gammaproteobacteria</taxon>
        <taxon>Cellvibrionales</taxon>
        <taxon>Halieaceae</taxon>
        <taxon>Mangrovimicrobium</taxon>
    </lineage>
</organism>
<dbReference type="SUPFAM" id="SSF159245">
    <property type="entry name" value="AttH-like"/>
    <property type="match status" value="1"/>
</dbReference>
<evidence type="ECO:0000259" key="1">
    <source>
        <dbReference type="Pfam" id="PF23212"/>
    </source>
</evidence>
<gene>
    <name evidence="2" type="ORF">E4634_11030</name>
</gene>
<dbReference type="Proteomes" id="UP000298050">
    <property type="component" value="Unassembled WGS sequence"/>
</dbReference>
<feature type="domain" description="DUF7064" evidence="1">
    <location>
        <begin position="225"/>
        <end position="344"/>
    </location>
</feature>
<accession>A0A4Z0M2L4</accession>
<dbReference type="Pfam" id="PF23212">
    <property type="entry name" value="DUF7064"/>
    <property type="match status" value="1"/>
</dbReference>
<dbReference type="EMBL" id="SRLE01000007">
    <property type="protein sequence ID" value="TGD73677.1"/>
    <property type="molecule type" value="Genomic_DNA"/>
</dbReference>
<dbReference type="InterPro" id="IPR055492">
    <property type="entry name" value="DUF7064"/>
</dbReference>
<protein>
    <recommendedName>
        <fullName evidence="1">DUF7064 domain-containing protein</fullName>
    </recommendedName>
</protein>
<sequence>MPRSVFGGGPVDLSGGIDPQREFVLAEAPTTPGIRDAVNVWIEEQNGDFAMRLGVEALAEEWDKQLVWLDIAFADGRVYCLRDENGPTHPAIDKDGRPTIRGSAGARFQCVEPFQRWDASFNGPVPRTTAQVLADGVWEDDEPTESVSFDIQMHMAVPPWQPGTLSTAASAAFEGEQGEFISPRYEQLFRCAGNLVIDGKSREFSGNGLRIRRQGLRKFEGFWGHCWQSAVFPSGKAFGFNTFPPREDGEPSYNEGYVFDGSGVLRPARAVHIPWMDALNTRGDNVSCVLETADGEVRIEGETFINTRSRHRGQLPADFPIVQQAHARYRWDGEETVGMVERSSRPSLIKDFKG</sequence>
<dbReference type="OrthoDB" id="115252at2"/>
<name>A0A4Z0M2L4_9GAMM</name>
<reference evidence="2 3" key="1">
    <citation type="submission" date="2019-04" db="EMBL/GenBank/DDBJ databases">
        <title>Taxonomy of novel Haliea sp. from mangrove soil of West Coast of India.</title>
        <authorList>
            <person name="Verma A."/>
            <person name="Kumar P."/>
            <person name="Krishnamurthi S."/>
        </authorList>
    </citation>
    <scope>NUCLEOTIDE SEQUENCE [LARGE SCALE GENOMIC DNA]</scope>
    <source>
        <strain evidence="2 3">SAOS-164</strain>
    </source>
</reference>
<evidence type="ECO:0000313" key="2">
    <source>
        <dbReference type="EMBL" id="TGD73677.1"/>
    </source>
</evidence>